<sequence length="277" mass="31037">MPNKLYNILVPVDFTARNKWAIAKALELSNTFNCNVHLVYTNGSTKNSTSATRSQETILRKLEQLKSLYSQQICGEGKLEISLLNGNRQKELSNYIEQYEMDIVVVGLSKFNLLHRIASSISISRMAKKMQIPVLGVRSSGLVCHYKKIVLPVSGELPMRQIRLAALLGRAFKSTVYFVSLRKHAEEQKDNVVDMALEFVQSISTIPVQCFLLEGQNLAKSTLEFSKKINADLIVVNPVKDLRLPGLWNRMTNKLLSYGSKIPVMTVAAPSGKQHSK</sequence>
<dbReference type="CDD" id="cd00293">
    <property type="entry name" value="USP-like"/>
    <property type="match status" value="1"/>
</dbReference>
<dbReference type="InterPro" id="IPR006016">
    <property type="entry name" value="UspA"/>
</dbReference>
<dbReference type="Gene3D" id="3.40.50.620">
    <property type="entry name" value="HUPs"/>
    <property type="match status" value="2"/>
</dbReference>
<keyword evidence="3" id="KW-1185">Reference proteome</keyword>
<dbReference type="EMBL" id="JAKLTR010000004">
    <property type="protein sequence ID" value="MCG2614209.1"/>
    <property type="molecule type" value="Genomic_DNA"/>
</dbReference>
<gene>
    <name evidence="2" type="ORF">LZZ85_07945</name>
</gene>
<accession>A0ABS9KPF1</accession>
<reference evidence="2" key="1">
    <citation type="submission" date="2022-01" db="EMBL/GenBank/DDBJ databases">
        <authorList>
            <person name="Jo J.-H."/>
            <person name="Im W.-T."/>
        </authorList>
    </citation>
    <scope>NUCLEOTIDE SEQUENCE</scope>
    <source>
        <strain evidence="2">NA20</strain>
    </source>
</reference>
<dbReference type="Proteomes" id="UP001165367">
    <property type="component" value="Unassembled WGS sequence"/>
</dbReference>
<dbReference type="InterPro" id="IPR014729">
    <property type="entry name" value="Rossmann-like_a/b/a_fold"/>
</dbReference>
<organism evidence="2 3">
    <name type="scientific">Terrimonas ginsenosidimutans</name>
    <dbReference type="NCBI Taxonomy" id="2908004"/>
    <lineage>
        <taxon>Bacteria</taxon>
        <taxon>Pseudomonadati</taxon>
        <taxon>Bacteroidota</taxon>
        <taxon>Chitinophagia</taxon>
        <taxon>Chitinophagales</taxon>
        <taxon>Chitinophagaceae</taxon>
        <taxon>Terrimonas</taxon>
    </lineage>
</organism>
<evidence type="ECO:0000259" key="1">
    <source>
        <dbReference type="Pfam" id="PF00582"/>
    </source>
</evidence>
<dbReference type="SUPFAM" id="SSF52402">
    <property type="entry name" value="Adenine nucleotide alpha hydrolases-like"/>
    <property type="match status" value="2"/>
</dbReference>
<proteinExistence type="predicted"/>
<name>A0ABS9KPF1_9BACT</name>
<dbReference type="RefSeq" id="WP_237870414.1">
    <property type="nucleotide sequence ID" value="NZ_JAKLTR010000004.1"/>
</dbReference>
<protein>
    <submittedName>
        <fullName evidence="2">Universal stress protein</fullName>
    </submittedName>
</protein>
<evidence type="ECO:0000313" key="3">
    <source>
        <dbReference type="Proteomes" id="UP001165367"/>
    </source>
</evidence>
<feature type="domain" description="UspA" evidence="1">
    <location>
        <begin position="7"/>
        <end position="138"/>
    </location>
</feature>
<comment type="caution">
    <text evidence="2">The sequence shown here is derived from an EMBL/GenBank/DDBJ whole genome shotgun (WGS) entry which is preliminary data.</text>
</comment>
<dbReference type="Pfam" id="PF00582">
    <property type="entry name" value="Usp"/>
    <property type="match status" value="1"/>
</dbReference>
<evidence type="ECO:0000313" key="2">
    <source>
        <dbReference type="EMBL" id="MCG2614209.1"/>
    </source>
</evidence>